<feature type="domain" description="Luciferase-like" evidence="2">
    <location>
        <begin position="11"/>
        <end position="301"/>
    </location>
</feature>
<gene>
    <name evidence="3" type="ORF">M6B22_15170</name>
</gene>
<proteinExistence type="predicted"/>
<dbReference type="PANTHER" id="PTHR43244">
    <property type="match status" value="1"/>
</dbReference>
<dbReference type="SUPFAM" id="SSF51679">
    <property type="entry name" value="Bacterial luciferase-like"/>
    <property type="match status" value="1"/>
</dbReference>
<dbReference type="Proteomes" id="UP001164693">
    <property type="component" value="Chromosome"/>
</dbReference>
<protein>
    <submittedName>
        <fullName evidence="3">LLM class flavin-dependent oxidoreductase</fullName>
    </submittedName>
</protein>
<keyword evidence="1" id="KW-0560">Oxidoreductase</keyword>
<dbReference type="PANTHER" id="PTHR43244:SF1">
    <property type="entry name" value="5,10-METHYLENETETRAHYDROMETHANOPTERIN REDUCTASE"/>
    <property type="match status" value="1"/>
</dbReference>
<evidence type="ECO:0000256" key="1">
    <source>
        <dbReference type="ARBA" id="ARBA00023002"/>
    </source>
</evidence>
<dbReference type="RefSeq" id="WP_269442394.1">
    <property type="nucleotide sequence ID" value="NZ_CP097463.1"/>
</dbReference>
<sequence length="332" mass="34709">MTGQVTLGVQSDKSAAEYARLGVLAESLGFDGVSVFHDLGFQPSLFPLLEMARVTERIKLGAACLNPFLLHPVEIAGQAAALDLASDGRAYVGLTRGAWLDRLGVRTERPLRAISETVEVVQRLLRGDESAYAGAVFPLAAGTRLGYPRCRERIEVLIGTWGPRGLAMAGRIADEVKLGGCANPDMVRHARSLLDAASGAAGRAPLGLVAGAVTVVDADGPAARARARTEVAMYLDVVAALDVTVQVPDDVLVPLRAALASGDAEAAGRLIPDDVLDRFAFAGTPEQVATHAAALVDAGASRIEFGTPHGLTDAEGVELLGKRVLPALREVR</sequence>
<reference evidence="3" key="1">
    <citation type="submission" date="2022-05" db="EMBL/GenBank/DDBJ databases">
        <title>Jatrophihabitans sp. SB3-54 whole genome sequence.</title>
        <authorList>
            <person name="Suh M.K."/>
            <person name="Eom M.K."/>
            <person name="Kim J.S."/>
            <person name="Kim H.S."/>
            <person name="Do H.E."/>
            <person name="Shin Y.K."/>
            <person name="Lee J.-S."/>
        </authorList>
    </citation>
    <scope>NUCLEOTIDE SEQUENCE</scope>
    <source>
        <strain evidence="3">SB3-54</strain>
    </source>
</reference>
<name>A0ABY7JTI7_9ACTN</name>
<evidence type="ECO:0000313" key="4">
    <source>
        <dbReference type="Proteomes" id="UP001164693"/>
    </source>
</evidence>
<dbReference type="InterPro" id="IPR050564">
    <property type="entry name" value="F420-G6PD/mer"/>
</dbReference>
<organism evidence="3 4">
    <name type="scientific">Jatrophihabitans cynanchi</name>
    <dbReference type="NCBI Taxonomy" id="2944128"/>
    <lineage>
        <taxon>Bacteria</taxon>
        <taxon>Bacillati</taxon>
        <taxon>Actinomycetota</taxon>
        <taxon>Actinomycetes</taxon>
        <taxon>Jatrophihabitantales</taxon>
        <taxon>Jatrophihabitantaceae</taxon>
        <taxon>Jatrophihabitans</taxon>
    </lineage>
</organism>
<dbReference type="EMBL" id="CP097463">
    <property type="protein sequence ID" value="WAX55870.1"/>
    <property type="molecule type" value="Genomic_DNA"/>
</dbReference>
<evidence type="ECO:0000313" key="3">
    <source>
        <dbReference type="EMBL" id="WAX55870.1"/>
    </source>
</evidence>
<dbReference type="InterPro" id="IPR036661">
    <property type="entry name" value="Luciferase-like_sf"/>
</dbReference>
<keyword evidence="4" id="KW-1185">Reference proteome</keyword>
<accession>A0ABY7JTI7</accession>
<dbReference type="InterPro" id="IPR011251">
    <property type="entry name" value="Luciferase-like_dom"/>
</dbReference>
<dbReference type="Gene3D" id="3.20.20.30">
    <property type="entry name" value="Luciferase-like domain"/>
    <property type="match status" value="1"/>
</dbReference>
<evidence type="ECO:0000259" key="2">
    <source>
        <dbReference type="Pfam" id="PF00296"/>
    </source>
</evidence>
<dbReference type="Pfam" id="PF00296">
    <property type="entry name" value="Bac_luciferase"/>
    <property type="match status" value="1"/>
</dbReference>